<evidence type="ECO:0000256" key="7">
    <source>
        <dbReference type="SAM" id="MobiDB-lite"/>
    </source>
</evidence>
<evidence type="ECO:0000256" key="6">
    <source>
        <dbReference type="RuleBase" id="RU003345"/>
    </source>
</evidence>
<gene>
    <name evidence="9" type="ORF">PVAR5_0150</name>
</gene>
<dbReference type="GO" id="GO:0004029">
    <property type="term" value="F:aldehyde dehydrogenase (NAD+) activity"/>
    <property type="evidence" value="ECO:0007669"/>
    <property type="project" value="UniProtKB-EC"/>
</dbReference>
<evidence type="ECO:0000259" key="8">
    <source>
        <dbReference type="Pfam" id="PF00171"/>
    </source>
</evidence>
<dbReference type="InParanoid" id="V5FIN9"/>
<evidence type="ECO:0000256" key="4">
    <source>
        <dbReference type="ARBA" id="ARBA00049194"/>
    </source>
</evidence>
<comment type="caution">
    <text evidence="9">The sequence shown here is derived from an EMBL/GenBank/DDBJ whole genome shotgun (WGS) entry which is preliminary data.</text>
</comment>
<evidence type="ECO:0000256" key="3">
    <source>
        <dbReference type="ARBA" id="ARBA00024226"/>
    </source>
</evidence>
<comment type="catalytic activity">
    <reaction evidence="4">
        <text>an aldehyde + NAD(+) + H2O = a carboxylate + NADH + 2 H(+)</text>
        <dbReference type="Rhea" id="RHEA:16185"/>
        <dbReference type="ChEBI" id="CHEBI:15377"/>
        <dbReference type="ChEBI" id="CHEBI:15378"/>
        <dbReference type="ChEBI" id="CHEBI:17478"/>
        <dbReference type="ChEBI" id="CHEBI:29067"/>
        <dbReference type="ChEBI" id="CHEBI:57540"/>
        <dbReference type="ChEBI" id="CHEBI:57945"/>
        <dbReference type="EC" id="1.2.1.3"/>
    </reaction>
</comment>
<protein>
    <recommendedName>
        <fullName evidence="3">aldehyde dehydrogenase (NAD(+))</fullName>
        <ecNumber evidence="3">1.2.1.3</ecNumber>
    </recommendedName>
</protein>
<dbReference type="eggNOG" id="KOG2454">
    <property type="taxonomic scope" value="Eukaryota"/>
</dbReference>
<dbReference type="HOGENOM" id="CLU_274743_0_0_1"/>
<evidence type="ECO:0000256" key="1">
    <source>
        <dbReference type="ARBA" id="ARBA00009986"/>
    </source>
</evidence>
<dbReference type="InterPro" id="IPR016162">
    <property type="entry name" value="Ald_DH_N"/>
</dbReference>
<dbReference type="InterPro" id="IPR016163">
    <property type="entry name" value="Ald_DH_C"/>
</dbReference>
<sequence length="1165" mass="128014">MDCIASHIPPWVLAAAEDLGLEPQWLSVGLVASCTLVAAYLGYAYLLCRREAPVKFNVPLPPEVRPNWIAKKWDDVQGEDKVLLEAQARGQWNEKKIMSYCPADGRVLGASGPGIKPETAEGIDRAVQAAKRAQVEWAKTTFAERRRVLKTLLKYVLEHQDEIVTACCLDSGKTKVDASFGEILVTTEKLKWTIDHGEKALRTESRPTNFLMMYKKNTVRYEPLGVVSACVSWNYPFHNFIGSVISGIFAGNGVVVKPSEQTAWCTGYFLDIVRGALISCGHPPDLVQSVVCLPNVADVLTSHPDISQLTFIGSRPVAHKVCESAAKALLPVTVELGGKDPSVILDDSTTIKQLPDIASILMRGVFQSAGQNCIGVERVIALPGVYDKLLDIVTPRIKALRLGSIFLDSKPDPKDPSYKPITPDVGAVISLNGFDRLESLIEDAVKHGARLICGGKRYNHPRHPHGHYFTPTLLADVTPSMRIAQTELFAPVFVLMRASSVPDAIAIANSTEYALGASVFGFNSRDVEACVSGIKSGMVAVNDFGSYYAVQLPFGGVKGSGYGRFAGDEGLRGVSNVKAVCVDRFPRLMATKIPPTVDYPIYKGDGDRKNGSGAWEMCKGVVETGYQLTLAGRASGIMKILKNLDDGVADGSDAVDDGHQAAADGVEDRRNLLSGCWGANDYPTISLASAVSTGMELTPIRVRGRRKRRAAANTKGLEEKENAESKSVSLRRLKGGRPMMSFADKAASQSQTVARRHVPEKTSSGRRRRKLSRLECLPVELIEKIFLYSLDVDLPRSSPALAAALSRERMYRVFILLSFWNDVPVENDPARPAIARILAPAEYERLDDERRKALQSDVLRCRWCTIQRILAELPELMNFAIQKYWIGAGITMDEINQRRFDHFLARNGGIRNFDGTGPNGNHYTLTVTPLLSIIVACVETQEINTYRILSVKGFPDGLLRGDDGFSDDDIAYLETLRTGHGFDAPGTDVSFSRDALQQGIHNALIEHNSRALSALLKIDEYFTRHRLESEGTSSNTFYSIPPEHFHTAVTIAGDDPTLFQLLLRTNAESLPADDSSITQWAMDLNSAFGSWLLDFMVQLPEHIDAARSDPRTAALFYMGRANPDIELGRRYLDEVLGVTELSSWLDETEFDVTSLWEAESSDSPS</sequence>
<dbReference type="Pfam" id="PF00171">
    <property type="entry name" value="Aldedh"/>
    <property type="match status" value="1"/>
</dbReference>
<dbReference type="EMBL" id="BAUL01000002">
    <property type="protein sequence ID" value="GAD91578.1"/>
    <property type="molecule type" value="Genomic_DNA"/>
</dbReference>
<dbReference type="PANTHER" id="PTHR11699">
    <property type="entry name" value="ALDEHYDE DEHYDROGENASE-RELATED"/>
    <property type="match status" value="1"/>
</dbReference>
<dbReference type="InterPro" id="IPR029510">
    <property type="entry name" value="Ald_DH_CS_GLU"/>
</dbReference>
<reference evidence="10" key="1">
    <citation type="journal article" date="2014" name="Genome Announc.">
        <title>Draft genome sequence of the formaldehyde-resistant fungus Byssochlamys spectabilis No. 5 (anamorph Paecilomyces variotii No. 5) (NBRC109023).</title>
        <authorList>
            <person name="Oka T."/>
            <person name="Ekino K."/>
            <person name="Fukuda K."/>
            <person name="Nomura Y."/>
        </authorList>
    </citation>
    <scope>NUCLEOTIDE SEQUENCE [LARGE SCALE GENOMIC DNA]</scope>
    <source>
        <strain evidence="10">No. 5 / NBRC 109023</strain>
    </source>
</reference>
<dbReference type="CDD" id="cd07098">
    <property type="entry name" value="ALDH_F15-22"/>
    <property type="match status" value="1"/>
</dbReference>
<dbReference type="PROSITE" id="PS00070">
    <property type="entry name" value="ALDEHYDE_DEHYDR_CYS"/>
    <property type="match status" value="1"/>
</dbReference>
<feature type="region of interest" description="Disordered" evidence="7">
    <location>
        <begin position="705"/>
        <end position="727"/>
    </location>
</feature>
<dbReference type="AlphaFoldDB" id="V5FIN9"/>
<evidence type="ECO:0000256" key="2">
    <source>
        <dbReference type="ARBA" id="ARBA00023002"/>
    </source>
</evidence>
<dbReference type="OrthoDB" id="310895at2759"/>
<dbReference type="InterPro" id="IPR015590">
    <property type="entry name" value="Aldehyde_DH_dom"/>
</dbReference>
<dbReference type="EC" id="1.2.1.3" evidence="3"/>
<keyword evidence="2 6" id="KW-0560">Oxidoreductase</keyword>
<evidence type="ECO:0000256" key="5">
    <source>
        <dbReference type="PROSITE-ProRule" id="PRU10007"/>
    </source>
</evidence>
<dbReference type="InterPro" id="IPR016161">
    <property type="entry name" value="Ald_DH/histidinol_DH"/>
</dbReference>
<proteinExistence type="inferred from homology"/>
<organism evidence="9 10">
    <name type="scientific">Byssochlamys spectabilis (strain No. 5 / NBRC 109023)</name>
    <name type="common">Paecilomyces variotii</name>
    <dbReference type="NCBI Taxonomy" id="1356009"/>
    <lineage>
        <taxon>Eukaryota</taxon>
        <taxon>Fungi</taxon>
        <taxon>Dikarya</taxon>
        <taxon>Ascomycota</taxon>
        <taxon>Pezizomycotina</taxon>
        <taxon>Eurotiomycetes</taxon>
        <taxon>Eurotiomycetidae</taxon>
        <taxon>Eurotiales</taxon>
        <taxon>Thermoascaceae</taxon>
        <taxon>Paecilomyces</taxon>
    </lineage>
</organism>
<dbReference type="Gene3D" id="3.40.309.10">
    <property type="entry name" value="Aldehyde Dehydrogenase, Chain A, domain 2"/>
    <property type="match status" value="1"/>
</dbReference>
<feature type="region of interest" description="Disordered" evidence="7">
    <location>
        <begin position="745"/>
        <end position="769"/>
    </location>
</feature>
<dbReference type="InterPro" id="IPR016160">
    <property type="entry name" value="Ald_DH_CS_CYS"/>
</dbReference>
<dbReference type="FunCoup" id="V5FIN9">
    <property type="interactions" value="193"/>
</dbReference>
<name>V5FIN9_BYSSN</name>
<dbReference type="Proteomes" id="UP000018001">
    <property type="component" value="Unassembled WGS sequence"/>
</dbReference>
<feature type="compositionally biased region" description="Basic residues" evidence="7">
    <location>
        <begin position="754"/>
        <end position="769"/>
    </location>
</feature>
<dbReference type="SUPFAM" id="SSF53720">
    <property type="entry name" value="ALDH-like"/>
    <property type="match status" value="1"/>
</dbReference>
<comment type="similarity">
    <text evidence="1 6">Belongs to the aldehyde dehydrogenase family.</text>
</comment>
<dbReference type="FunFam" id="3.40.309.10:FF:000024">
    <property type="entry name" value="Betaine aldehyde dehydrogenase"/>
    <property type="match status" value="1"/>
</dbReference>
<dbReference type="PROSITE" id="PS00687">
    <property type="entry name" value="ALDEHYDE_DEHYDR_GLU"/>
    <property type="match status" value="1"/>
</dbReference>
<evidence type="ECO:0000313" key="9">
    <source>
        <dbReference type="EMBL" id="GAD91578.1"/>
    </source>
</evidence>
<dbReference type="Gene3D" id="3.40.605.10">
    <property type="entry name" value="Aldehyde Dehydrogenase, Chain A, domain 1"/>
    <property type="match status" value="1"/>
</dbReference>
<feature type="domain" description="Aldehyde dehydrogenase" evidence="8">
    <location>
        <begin position="95"/>
        <end position="580"/>
    </location>
</feature>
<accession>V5FIN9</accession>
<keyword evidence="10" id="KW-1185">Reference proteome</keyword>
<feature type="active site" evidence="5">
    <location>
        <position position="335"/>
    </location>
</feature>
<evidence type="ECO:0000313" key="10">
    <source>
        <dbReference type="Proteomes" id="UP000018001"/>
    </source>
</evidence>